<evidence type="ECO:0000256" key="1">
    <source>
        <dbReference type="ARBA" id="ARBA00009437"/>
    </source>
</evidence>
<reference evidence="7" key="1">
    <citation type="journal article" date="2019" name="Int. J. Syst. Evol. Microbiol.">
        <title>The Global Catalogue of Microorganisms (GCM) 10K type strain sequencing project: providing services to taxonomists for standard genome sequencing and annotation.</title>
        <authorList>
            <consortium name="The Broad Institute Genomics Platform"/>
            <consortium name="The Broad Institute Genome Sequencing Center for Infectious Disease"/>
            <person name="Wu L."/>
            <person name="Ma J."/>
        </authorList>
    </citation>
    <scope>NUCLEOTIDE SEQUENCE [LARGE SCALE GENOMIC DNA]</scope>
    <source>
        <strain evidence="7">CGMCC 4.7192</strain>
    </source>
</reference>
<dbReference type="PANTHER" id="PTHR30427:SF1">
    <property type="entry name" value="TRANSCRIPTIONAL ACTIVATOR PROTEIN LYSR"/>
    <property type="match status" value="1"/>
</dbReference>
<dbReference type="Proteomes" id="UP001597294">
    <property type="component" value="Unassembled WGS sequence"/>
</dbReference>
<evidence type="ECO:0000256" key="3">
    <source>
        <dbReference type="ARBA" id="ARBA00023125"/>
    </source>
</evidence>
<dbReference type="InterPro" id="IPR036390">
    <property type="entry name" value="WH_DNA-bd_sf"/>
</dbReference>
<feature type="domain" description="HTH lysR-type" evidence="5">
    <location>
        <begin position="5"/>
        <end position="62"/>
    </location>
</feature>
<dbReference type="InterPro" id="IPR005119">
    <property type="entry name" value="LysR_subst-bd"/>
</dbReference>
<evidence type="ECO:0000256" key="2">
    <source>
        <dbReference type="ARBA" id="ARBA00023015"/>
    </source>
</evidence>
<proteinExistence type="inferred from homology"/>
<accession>A0ABW5BEL3</accession>
<dbReference type="SUPFAM" id="SSF46785">
    <property type="entry name" value="Winged helix' DNA-binding domain"/>
    <property type="match status" value="1"/>
</dbReference>
<dbReference type="Pfam" id="PF03466">
    <property type="entry name" value="LysR_substrate"/>
    <property type="match status" value="1"/>
</dbReference>
<dbReference type="Gene3D" id="1.10.10.10">
    <property type="entry name" value="Winged helix-like DNA-binding domain superfamily/Winged helix DNA-binding domain"/>
    <property type="match status" value="1"/>
</dbReference>
<keyword evidence="3" id="KW-0238">DNA-binding</keyword>
<comment type="similarity">
    <text evidence="1">Belongs to the LysR transcriptional regulatory family.</text>
</comment>
<comment type="caution">
    <text evidence="6">The sequence shown here is derived from an EMBL/GenBank/DDBJ whole genome shotgun (WGS) entry which is preliminary data.</text>
</comment>
<keyword evidence="2" id="KW-0805">Transcription regulation</keyword>
<evidence type="ECO:0000313" key="6">
    <source>
        <dbReference type="EMBL" id="MFD2204537.1"/>
    </source>
</evidence>
<dbReference type="SUPFAM" id="SSF53850">
    <property type="entry name" value="Periplasmic binding protein-like II"/>
    <property type="match status" value="1"/>
</dbReference>
<sequence length="300" mass="33149">MSARISLKQLEAFHTIVDLGSVKSAAEFLNVSQPAISHLLRTLEEGVGFKLFERSGRALALTSNGHRFFEEARLSIKAVSDIEQKAQAIRQGKLGHLRIAALPAYADGIVSTVIGSFLAQRKGIFVEIESFGMTQVIDLVTSGQFDLGVVALPLSNPALQVYPWKSSSVVCTVPAGHEYASCDKISLIKLSGQDFISIGSGSPFRYQTMELFRKLAVEPNFVAEVRTQRIALRLVEQGVGLALMDQDIARENLNPDVKVIPIVPEMKWEFCFVTARYRKESPLLPDLIEYFRMMEGKTGT</sequence>
<organism evidence="6 7">
    <name type="scientific">Kiloniella antarctica</name>
    <dbReference type="NCBI Taxonomy" id="1550907"/>
    <lineage>
        <taxon>Bacteria</taxon>
        <taxon>Pseudomonadati</taxon>
        <taxon>Pseudomonadota</taxon>
        <taxon>Alphaproteobacteria</taxon>
        <taxon>Rhodospirillales</taxon>
        <taxon>Kiloniellaceae</taxon>
        <taxon>Kiloniella</taxon>
    </lineage>
</organism>
<dbReference type="Pfam" id="PF00126">
    <property type="entry name" value="HTH_1"/>
    <property type="match status" value="1"/>
</dbReference>
<dbReference type="InterPro" id="IPR036388">
    <property type="entry name" value="WH-like_DNA-bd_sf"/>
</dbReference>
<keyword evidence="4" id="KW-0804">Transcription</keyword>
<evidence type="ECO:0000259" key="5">
    <source>
        <dbReference type="PROSITE" id="PS50931"/>
    </source>
</evidence>
<dbReference type="PRINTS" id="PR00039">
    <property type="entry name" value="HTHLYSR"/>
</dbReference>
<dbReference type="PROSITE" id="PS50931">
    <property type="entry name" value="HTH_LYSR"/>
    <property type="match status" value="1"/>
</dbReference>
<dbReference type="EMBL" id="JBHUII010000001">
    <property type="protein sequence ID" value="MFD2204537.1"/>
    <property type="molecule type" value="Genomic_DNA"/>
</dbReference>
<dbReference type="RefSeq" id="WP_380248219.1">
    <property type="nucleotide sequence ID" value="NZ_JBHUII010000001.1"/>
</dbReference>
<gene>
    <name evidence="6" type="ORF">ACFSKO_02895</name>
</gene>
<dbReference type="Gene3D" id="3.40.190.290">
    <property type="match status" value="1"/>
</dbReference>
<dbReference type="PANTHER" id="PTHR30427">
    <property type="entry name" value="TRANSCRIPTIONAL ACTIVATOR PROTEIN LYSR"/>
    <property type="match status" value="1"/>
</dbReference>
<dbReference type="InterPro" id="IPR000847">
    <property type="entry name" value="LysR_HTH_N"/>
</dbReference>
<name>A0ABW5BEL3_9PROT</name>
<evidence type="ECO:0000256" key="4">
    <source>
        <dbReference type="ARBA" id="ARBA00023163"/>
    </source>
</evidence>
<keyword evidence="7" id="KW-1185">Reference proteome</keyword>
<protein>
    <submittedName>
        <fullName evidence="6">LysR family transcriptional regulator</fullName>
    </submittedName>
</protein>
<evidence type="ECO:0000313" key="7">
    <source>
        <dbReference type="Proteomes" id="UP001597294"/>
    </source>
</evidence>